<comment type="caution">
    <text evidence="1">The sequence shown here is derived from an EMBL/GenBank/DDBJ whole genome shotgun (WGS) entry which is preliminary data.</text>
</comment>
<sequence length="197" mass="21120">MVEPLHDRIELAGEVGGIESMVVDGRRWFFGFSYSSDLVLTPLIEDPAEMAAFAARHLAQTDGRHDAAYWLELVELSVAESALTDDDEDRTVDTAALAREPALSYHLRYLLGAATGWRDDTVHAEPDVVAAFATLGVPSADADSLEQAVDALGGTGATRAAAQLILRRHLARTLADLPGNWPVVFAALRPLGGADDQ</sequence>
<evidence type="ECO:0000313" key="2">
    <source>
        <dbReference type="Proteomes" id="UP000660611"/>
    </source>
</evidence>
<dbReference type="AlphaFoldDB" id="A0A919PFG0"/>
<dbReference type="Proteomes" id="UP000660611">
    <property type="component" value="Unassembled WGS sequence"/>
</dbReference>
<evidence type="ECO:0000313" key="1">
    <source>
        <dbReference type="EMBL" id="GIG42407.1"/>
    </source>
</evidence>
<gene>
    <name evidence="1" type="ORF">Dsi01nite_004480</name>
</gene>
<dbReference type="EMBL" id="BONQ01000014">
    <property type="protein sequence ID" value="GIG42407.1"/>
    <property type="molecule type" value="Genomic_DNA"/>
</dbReference>
<proteinExistence type="predicted"/>
<keyword evidence="2" id="KW-1185">Reference proteome</keyword>
<organism evidence="1 2">
    <name type="scientific">Dactylosporangium siamense</name>
    <dbReference type="NCBI Taxonomy" id="685454"/>
    <lineage>
        <taxon>Bacteria</taxon>
        <taxon>Bacillati</taxon>
        <taxon>Actinomycetota</taxon>
        <taxon>Actinomycetes</taxon>
        <taxon>Micromonosporales</taxon>
        <taxon>Micromonosporaceae</taxon>
        <taxon>Dactylosporangium</taxon>
    </lineage>
</organism>
<name>A0A919PFG0_9ACTN</name>
<accession>A0A919PFG0</accession>
<reference evidence="1" key="1">
    <citation type="submission" date="2021-01" db="EMBL/GenBank/DDBJ databases">
        <title>Whole genome shotgun sequence of Dactylosporangium siamense NBRC 106093.</title>
        <authorList>
            <person name="Komaki H."/>
            <person name="Tamura T."/>
        </authorList>
    </citation>
    <scope>NUCLEOTIDE SEQUENCE</scope>
    <source>
        <strain evidence="1">NBRC 106093</strain>
    </source>
</reference>
<protein>
    <submittedName>
        <fullName evidence="1">Uncharacterized protein</fullName>
    </submittedName>
</protein>
<dbReference type="RefSeq" id="WP_203844296.1">
    <property type="nucleotide sequence ID" value="NZ_BAAAVW010000005.1"/>
</dbReference>